<comment type="caution">
    <text evidence="1">The sequence shown here is derived from an EMBL/GenBank/DDBJ whole genome shotgun (WGS) entry which is preliminary data.</text>
</comment>
<dbReference type="Proteomes" id="UP000593575">
    <property type="component" value="Unassembled WGS sequence"/>
</dbReference>
<sequence>MVLAFPGLTLEMLRERPAMIDI</sequence>
<protein>
    <submittedName>
        <fullName evidence="1">Uncharacterized protein</fullName>
    </submittedName>
</protein>
<proteinExistence type="predicted"/>
<evidence type="ECO:0000313" key="2">
    <source>
        <dbReference type="Proteomes" id="UP000593575"/>
    </source>
</evidence>
<keyword evidence="2" id="KW-1185">Reference proteome</keyword>
<name>A0A7J9JVL7_9ROSI</name>
<organism evidence="1 2">
    <name type="scientific">Gossypium armourianum</name>
    <dbReference type="NCBI Taxonomy" id="34283"/>
    <lineage>
        <taxon>Eukaryota</taxon>
        <taxon>Viridiplantae</taxon>
        <taxon>Streptophyta</taxon>
        <taxon>Embryophyta</taxon>
        <taxon>Tracheophyta</taxon>
        <taxon>Spermatophyta</taxon>
        <taxon>Magnoliopsida</taxon>
        <taxon>eudicotyledons</taxon>
        <taxon>Gunneridae</taxon>
        <taxon>Pentapetalae</taxon>
        <taxon>rosids</taxon>
        <taxon>malvids</taxon>
        <taxon>Malvales</taxon>
        <taxon>Malvaceae</taxon>
        <taxon>Malvoideae</taxon>
        <taxon>Gossypium</taxon>
    </lineage>
</organism>
<accession>A0A7J9JVL7</accession>
<gene>
    <name evidence="1" type="ORF">Goarm_010251</name>
</gene>
<dbReference type="EMBL" id="JABFAE010000009">
    <property type="protein sequence ID" value="MBA0838166.1"/>
    <property type="molecule type" value="Genomic_DNA"/>
</dbReference>
<evidence type="ECO:0000313" key="1">
    <source>
        <dbReference type="EMBL" id="MBA0838166.1"/>
    </source>
</evidence>
<reference evidence="1 2" key="1">
    <citation type="journal article" date="2019" name="Genome Biol. Evol.">
        <title>Insights into the evolution of the New World diploid cottons (Gossypium, subgenus Houzingenia) based on genome sequencing.</title>
        <authorList>
            <person name="Grover C.E."/>
            <person name="Arick M.A. 2nd"/>
            <person name="Thrash A."/>
            <person name="Conover J.L."/>
            <person name="Sanders W.S."/>
            <person name="Peterson D.G."/>
            <person name="Frelichowski J.E."/>
            <person name="Scheffler J.A."/>
            <person name="Scheffler B.E."/>
            <person name="Wendel J.F."/>
        </authorList>
    </citation>
    <scope>NUCLEOTIDE SEQUENCE [LARGE SCALE GENOMIC DNA]</scope>
    <source>
        <strain evidence="1">6</strain>
        <tissue evidence="1">Leaf</tissue>
    </source>
</reference>
<dbReference type="AlphaFoldDB" id="A0A7J9JVL7"/>